<proteinExistence type="predicted"/>
<feature type="domain" description="Putative plant transposon protein" evidence="2">
    <location>
        <begin position="65"/>
        <end position="255"/>
    </location>
</feature>
<evidence type="ECO:0000313" key="3">
    <source>
        <dbReference type="EMBL" id="MED6221687.1"/>
    </source>
</evidence>
<evidence type="ECO:0000256" key="1">
    <source>
        <dbReference type="SAM" id="MobiDB-lite"/>
    </source>
</evidence>
<keyword evidence="4" id="KW-1185">Reference proteome</keyword>
<feature type="compositionally biased region" description="Basic and acidic residues" evidence="1">
    <location>
        <begin position="278"/>
        <end position="287"/>
    </location>
</feature>
<sequence>MAGLFNKKRKGKAVAESSSEVPRFKTLYHEAHFKSKLSARKVLPELAIDYNDEILSPCAMQIKMRKWEKLTAPLPTVGHNLVKEFYANAWEPDKAKRKPYTYTTMVQGKDISFAPSNIKRVLRLRKDPLPNAASYEERKANKDYRLEEVLECLCLEGREWVRHKDGRPHYLRRNDLEPMAKGWYDFVCRSIMPTTNRSELTVERAVLIHSIIIGENINVEEIIANQIYKFVYKTNTSSSLPFPSIIAALCLDSKVVPHKDDTMIPQETPIVGEAMVRTRETRPRQPRQEVPPPQQPQPQVHQQQEFLPNFYIHFDASMSQIYSRLDQQQEENRKSFEAINTRMDRMDDQLSFLHREEKMNRERMRHNQAVQEAESQRAREANKGKAREIVPDSEEEESEEIYLSPSEEW</sequence>
<accession>A0ABU6ZID9</accession>
<feature type="region of interest" description="Disordered" evidence="1">
    <location>
        <begin position="278"/>
        <end position="302"/>
    </location>
</feature>
<evidence type="ECO:0000259" key="2">
    <source>
        <dbReference type="Pfam" id="PF20167"/>
    </source>
</evidence>
<feature type="compositionally biased region" description="Acidic residues" evidence="1">
    <location>
        <begin position="391"/>
        <end position="400"/>
    </location>
</feature>
<comment type="caution">
    <text evidence="3">The sequence shown here is derived from an EMBL/GenBank/DDBJ whole genome shotgun (WGS) entry which is preliminary data.</text>
</comment>
<dbReference type="Proteomes" id="UP001341840">
    <property type="component" value="Unassembled WGS sequence"/>
</dbReference>
<gene>
    <name evidence="3" type="ORF">PIB30_057174</name>
</gene>
<evidence type="ECO:0000313" key="4">
    <source>
        <dbReference type="Proteomes" id="UP001341840"/>
    </source>
</evidence>
<protein>
    <recommendedName>
        <fullName evidence="2">Putative plant transposon protein domain-containing protein</fullName>
    </recommendedName>
</protein>
<dbReference type="EMBL" id="JASCZI010272325">
    <property type="protein sequence ID" value="MED6221687.1"/>
    <property type="molecule type" value="Genomic_DNA"/>
</dbReference>
<feature type="region of interest" description="Disordered" evidence="1">
    <location>
        <begin position="358"/>
        <end position="409"/>
    </location>
</feature>
<name>A0ABU6ZID9_9FABA</name>
<dbReference type="Pfam" id="PF20167">
    <property type="entry name" value="Transposase_32"/>
    <property type="match status" value="1"/>
</dbReference>
<reference evidence="3 4" key="1">
    <citation type="journal article" date="2023" name="Plants (Basel)">
        <title>Bridging the Gap: Combining Genomics and Transcriptomics Approaches to Understand Stylosanthes scabra, an Orphan Legume from the Brazilian Caatinga.</title>
        <authorList>
            <person name="Ferreira-Neto J.R.C."/>
            <person name="da Silva M.D."/>
            <person name="Binneck E."/>
            <person name="de Melo N.F."/>
            <person name="da Silva R.H."/>
            <person name="de Melo A.L.T.M."/>
            <person name="Pandolfi V."/>
            <person name="Bustamante F.O."/>
            <person name="Brasileiro-Vidal A.C."/>
            <person name="Benko-Iseppon A.M."/>
        </authorList>
    </citation>
    <scope>NUCLEOTIDE SEQUENCE [LARGE SCALE GENOMIC DNA]</scope>
    <source>
        <tissue evidence="3">Leaves</tissue>
    </source>
</reference>
<feature type="compositionally biased region" description="Basic and acidic residues" evidence="1">
    <location>
        <begin position="374"/>
        <end position="390"/>
    </location>
</feature>
<organism evidence="3 4">
    <name type="scientific">Stylosanthes scabra</name>
    <dbReference type="NCBI Taxonomy" id="79078"/>
    <lineage>
        <taxon>Eukaryota</taxon>
        <taxon>Viridiplantae</taxon>
        <taxon>Streptophyta</taxon>
        <taxon>Embryophyta</taxon>
        <taxon>Tracheophyta</taxon>
        <taxon>Spermatophyta</taxon>
        <taxon>Magnoliopsida</taxon>
        <taxon>eudicotyledons</taxon>
        <taxon>Gunneridae</taxon>
        <taxon>Pentapetalae</taxon>
        <taxon>rosids</taxon>
        <taxon>fabids</taxon>
        <taxon>Fabales</taxon>
        <taxon>Fabaceae</taxon>
        <taxon>Papilionoideae</taxon>
        <taxon>50 kb inversion clade</taxon>
        <taxon>dalbergioids sensu lato</taxon>
        <taxon>Dalbergieae</taxon>
        <taxon>Pterocarpus clade</taxon>
        <taxon>Stylosanthes</taxon>
    </lineage>
</organism>
<dbReference type="InterPro" id="IPR046796">
    <property type="entry name" value="Transposase_32_dom"/>
</dbReference>